<dbReference type="SUPFAM" id="SSF57667">
    <property type="entry name" value="beta-beta-alpha zinc fingers"/>
    <property type="match status" value="1"/>
</dbReference>
<feature type="compositionally biased region" description="Polar residues" evidence="1">
    <location>
        <begin position="164"/>
        <end position="174"/>
    </location>
</feature>
<dbReference type="InterPro" id="IPR013087">
    <property type="entry name" value="Znf_C2H2_type"/>
</dbReference>
<reference evidence="3" key="1">
    <citation type="submission" date="2021-02" db="EMBL/GenBank/DDBJ databases">
        <title>Genome sequence Cadophora malorum strain M34.</title>
        <authorList>
            <person name="Stefanovic E."/>
            <person name="Vu D."/>
            <person name="Scully C."/>
            <person name="Dijksterhuis J."/>
            <person name="Roader J."/>
            <person name="Houbraken J."/>
        </authorList>
    </citation>
    <scope>NUCLEOTIDE SEQUENCE</scope>
    <source>
        <strain evidence="3">M34</strain>
    </source>
</reference>
<dbReference type="PROSITE" id="PS00028">
    <property type="entry name" value="ZINC_FINGER_C2H2_1"/>
    <property type="match status" value="1"/>
</dbReference>
<gene>
    <name evidence="3" type="ORF">IFR04_007319</name>
</gene>
<feature type="region of interest" description="Disordered" evidence="1">
    <location>
        <begin position="164"/>
        <end position="190"/>
    </location>
</feature>
<evidence type="ECO:0000259" key="2">
    <source>
        <dbReference type="PROSITE" id="PS00028"/>
    </source>
</evidence>
<evidence type="ECO:0000313" key="4">
    <source>
        <dbReference type="Proteomes" id="UP000664132"/>
    </source>
</evidence>
<accession>A0A8H7TI15</accession>
<name>A0A8H7TI15_9HELO</name>
<comment type="caution">
    <text evidence="3">The sequence shown here is derived from an EMBL/GenBank/DDBJ whole genome shotgun (WGS) entry which is preliminary data.</text>
</comment>
<dbReference type="Gene3D" id="3.30.160.60">
    <property type="entry name" value="Classic Zinc Finger"/>
    <property type="match status" value="1"/>
</dbReference>
<sequence>MDSSFNFQDNPQGNFQANFQGECQGDFQGDLQGLEQGILGGTNVSMQPMVPHDNIDWSQWMDFDAMGTGLGPGVMADWGPGRKSQGELNHWPFSAAESTTCQNNSPSEANHAYHSECDEDRVYHYPVNDIKSYGSKDKSQSGMSEGIPLETYLSGFQVNNKRTLSQRSCDNSSHAVGPPTKKSIKDSTQRLRCPHPGCKLTFPRKWELQRHENGVHNPQIAISCPVYGCKRVDKPFPRADKFMEHMRKHSNMYQYLCMFNTCDVSPRTKEELFEHLNVQHQRDCGSTPQQVSLDSLGWRQTPLRNGSLLYESRYNCPLAFLGCEYREDVRAFGKGRWRDVTKDEQHVKSHDWIDRSKAFEAIERIMGKIFFWAHGHGTCPICQARFTHGKFDLPPHLQQHSQEERMSKATDLAEMFRPCLAGKVEWGYYYPADFVAMIKAELEEAGVISNAVR</sequence>
<dbReference type="Proteomes" id="UP000664132">
    <property type="component" value="Unassembled WGS sequence"/>
</dbReference>
<dbReference type="EMBL" id="JAFJYH010000103">
    <property type="protein sequence ID" value="KAG4419525.1"/>
    <property type="molecule type" value="Genomic_DNA"/>
</dbReference>
<dbReference type="OrthoDB" id="2687452at2759"/>
<dbReference type="AlphaFoldDB" id="A0A8H7TI15"/>
<feature type="domain" description="C2H2-type" evidence="2">
    <location>
        <begin position="193"/>
        <end position="216"/>
    </location>
</feature>
<protein>
    <recommendedName>
        <fullName evidence="2">C2H2-type domain-containing protein</fullName>
    </recommendedName>
</protein>
<evidence type="ECO:0000256" key="1">
    <source>
        <dbReference type="SAM" id="MobiDB-lite"/>
    </source>
</evidence>
<evidence type="ECO:0000313" key="3">
    <source>
        <dbReference type="EMBL" id="KAG4419525.1"/>
    </source>
</evidence>
<organism evidence="3 4">
    <name type="scientific">Cadophora malorum</name>
    <dbReference type="NCBI Taxonomy" id="108018"/>
    <lineage>
        <taxon>Eukaryota</taxon>
        <taxon>Fungi</taxon>
        <taxon>Dikarya</taxon>
        <taxon>Ascomycota</taxon>
        <taxon>Pezizomycotina</taxon>
        <taxon>Leotiomycetes</taxon>
        <taxon>Helotiales</taxon>
        <taxon>Ploettnerulaceae</taxon>
        <taxon>Cadophora</taxon>
    </lineage>
</organism>
<keyword evidence="4" id="KW-1185">Reference proteome</keyword>
<dbReference type="SMART" id="SM00355">
    <property type="entry name" value="ZnF_C2H2"/>
    <property type="match status" value="4"/>
</dbReference>
<dbReference type="InterPro" id="IPR036236">
    <property type="entry name" value="Znf_C2H2_sf"/>
</dbReference>
<proteinExistence type="predicted"/>